<name>A0A6M1RPI2_9HYPH</name>
<dbReference type="PANTHER" id="PTHR42756">
    <property type="entry name" value="TRANSCRIPTIONAL REGULATOR, MARR"/>
    <property type="match status" value="1"/>
</dbReference>
<dbReference type="PANTHER" id="PTHR42756:SF1">
    <property type="entry name" value="TRANSCRIPTIONAL REPRESSOR OF EMRAB OPERON"/>
    <property type="match status" value="1"/>
</dbReference>
<organism evidence="5 6">
    <name type="scientific">Rhizobium daejeonense</name>
    <dbReference type="NCBI Taxonomy" id="240521"/>
    <lineage>
        <taxon>Bacteria</taxon>
        <taxon>Pseudomonadati</taxon>
        <taxon>Pseudomonadota</taxon>
        <taxon>Alphaproteobacteria</taxon>
        <taxon>Hyphomicrobiales</taxon>
        <taxon>Rhizobiaceae</taxon>
        <taxon>Rhizobium/Agrobacterium group</taxon>
        <taxon>Rhizobium</taxon>
    </lineage>
</organism>
<dbReference type="SUPFAM" id="SSF46785">
    <property type="entry name" value="Winged helix' DNA-binding domain"/>
    <property type="match status" value="1"/>
</dbReference>
<dbReference type="GO" id="GO:0003700">
    <property type="term" value="F:DNA-binding transcription factor activity"/>
    <property type="evidence" value="ECO:0007669"/>
    <property type="project" value="InterPro"/>
</dbReference>
<dbReference type="InterPro" id="IPR036390">
    <property type="entry name" value="WH_DNA-bd_sf"/>
</dbReference>
<dbReference type="PROSITE" id="PS01117">
    <property type="entry name" value="HTH_MARR_1"/>
    <property type="match status" value="1"/>
</dbReference>
<dbReference type="InterPro" id="IPR011991">
    <property type="entry name" value="ArsR-like_HTH"/>
</dbReference>
<dbReference type="Proteomes" id="UP000477849">
    <property type="component" value="Unassembled WGS sequence"/>
</dbReference>
<evidence type="ECO:0000313" key="5">
    <source>
        <dbReference type="EMBL" id="NGO63202.1"/>
    </source>
</evidence>
<evidence type="ECO:0000259" key="4">
    <source>
        <dbReference type="PROSITE" id="PS50995"/>
    </source>
</evidence>
<proteinExistence type="predicted"/>
<dbReference type="GO" id="GO:0003677">
    <property type="term" value="F:DNA binding"/>
    <property type="evidence" value="ECO:0007669"/>
    <property type="project" value="UniProtKB-KW"/>
</dbReference>
<keyword evidence="2" id="KW-0238">DNA-binding</keyword>
<feature type="domain" description="HTH marR-type" evidence="4">
    <location>
        <begin position="11"/>
        <end position="147"/>
    </location>
</feature>
<dbReference type="Gene3D" id="1.10.10.10">
    <property type="entry name" value="Winged helix-like DNA-binding domain superfamily/Winged helix DNA-binding domain"/>
    <property type="match status" value="1"/>
</dbReference>
<dbReference type="InterPro" id="IPR036388">
    <property type="entry name" value="WH-like_DNA-bd_sf"/>
</dbReference>
<keyword evidence="6" id="KW-1185">Reference proteome</keyword>
<evidence type="ECO:0000256" key="1">
    <source>
        <dbReference type="ARBA" id="ARBA00023015"/>
    </source>
</evidence>
<dbReference type="PRINTS" id="PR00598">
    <property type="entry name" value="HTHMARR"/>
</dbReference>
<gene>
    <name evidence="5" type="ORF">G6N76_05915</name>
</gene>
<dbReference type="InterPro" id="IPR000835">
    <property type="entry name" value="HTH_MarR-typ"/>
</dbReference>
<evidence type="ECO:0000256" key="3">
    <source>
        <dbReference type="ARBA" id="ARBA00023163"/>
    </source>
</evidence>
<keyword evidence="3" id="KW-0804">Transcription</keyword>
<reference evidence="5 6" key="1">
    <citation type="submission" date="2020-02" db="EMBL/GenBank/DDBJ databases">
        <title>Genome sequence of the type strain CCBAU10050 of Rhizobium daejeonense.</title>
        <authorList>
            <person name="Gao J."/>
            <person name="Sun J."/>
        </authorList>
    </citation>
    <scope>NUCLEOTIDE SEQUENCE [LARGE SCALE GENOMIC DNA]</scope>
    <source>
        <strain evidence="5 6">CCBAU10050</strain>
    </source>
</reference>
<evidence type="ECO:0000313" key="6">
    <source>
        <dbReference type="Proteomes" id="UP000477849"/>
    </source>
</evidence>
<dbReference type="CDD" id="cd00090">
    <property type="entry name" value="HTH_ARSR"/>
    <property type="match status" value="1"/>
</dbReference>
<dbReference type="RefSeq" id="WP_163904524.1">
    <property type="nucleotide sequence ID" value="NZ_CP048427.1"/>
</dbReference>
<dbReference type="SMART" id="SM00347">
    <property type="entry name" value="HTH_MARR"/>
    <property type="match status" value="1"/>
</dbReference>
<evidence type="ECO:0000256" key="2">
    <source>
        <dbReference type="ARBA" id="ARBA00023125"/>
    </source>
</evidence>
<dbReference type="AlphaFoldDB" id="A0A6M1RPI2"/>
<comment type="caution">
    <text evidence="5">The sequence shown here is derived from an EMBL/GenBank/DDBJ whole genome shotgun (WGS) entry which is preliminary data.</text>
</comment>
<keyword evidence="1" id="KW-0805">Transcription regulation</keyword>
<accession>A0A6M1RPI2</accession>
<dbReference type="Pfam" id="PF12802">
    <property type="entry name" value="MarR_2"/>
    <property type="match status" value="1"/>
</dbReference>
<dbReference type="InterPro" id="IPR023187">
    <property type="entry name" value="Tscrpt_reg_MarR-type_CS"/>
</dbReference>
<dbReference type="PROSITE" id="PS50995">
    <property type="entry name" value="HTH_MARR_2"/>
    <property type="match status" value="1"/>
</dbReference>
<dbReference type="EMBL" id="JAAKZH010000002">
    <property type="protein sequence ID" value="NGO63202.1"/>
    <property type="molecule type" value="Genomic_DNA"/>
</dbReference>
<sequence>MNDQLNRSGIQRLLIHEMAAFSRKLRVQFDIAVRQKGLTLPRARVLFALSVCQGMTQSELAAELDIETPTLVRLLDSMAESGLVERRAMEGDRRVKQIYMTPDGERLADEMNLFADEFRSELTVGLNDDELKVAQTVVHHLFARLLAMGASAGGESE</sequence>
<protein>
    <submittedName>
        <fullName evidence="5">MarR family transcriptional regulator</fullName>
    </submittedName>
</protein>